<protein>
    <submittedName>
        <fullName evidence="2">Uncharacterized protein</fullName>
    </submittedName>
</protein>
<evidence type="ECO:0000313" key="2">
    <source>
        <dbReference type="EMBL" id="KAL3265898.1"/>
    </source>
</evidence>
<evidence type="ECO:0000256" key="1">
    <source>
        <dbReference type="SAM" id="MobiDB-lite"/>
    </source>
</evidence>
<name>A0ABD2MHS5_9CUCU</name>
<comment type="caution">
    <text evidence="2">The sequence shown here is derived from an EMBL/GenBank/DDBJ whole genome shotgun (WGS) entry which is preliminary data.</text>
</comment>
<reference evidence="2 3" key="1">
    <citation type="journal article" date="2021" name="BMC Biol.">
        <title>Horizontally acquired antibacterial genes associated with adaptive radiation of ladybird beetles.</title>
        <authorList>
            <person name="Li H.S."/>
            <person name="Tang X.F."/>
            <person name="Huang Y.H."/>
            <person name="Xu Z.Y."/>
            <person name="Chen M.L."/>
            <person name="Du X.Y."/>
            <person name="Qiu B.Y."/>
            <person name="Chen P.T."/>
            <person name="Zhang W."/>
            <person name="Slipinski A."/>
            <person name="Escalona H.E."/>
            <person name="Waterhouse R.M."/>
            <person name="Zwick A."/>
            <person name="Pang H."/>
        </authorList>
    </citation>
    <scope>NUCLEOTIDE SEQUENCE [LARGE SCALE GENOMIC DNA]</scope>
    <source>
        <strain evidence="2">SYSU2018</strain>
    </source>
</reference>
<evidence type="ECO:0000313" key="3">
    <source>
        <dbReference type="Proteomes" id="UP001516400"/>
    </source>
</evidence>
<gene>
    <name evidence="2" type="ORF">HHI36_010088</name>
</gene>
<organism evidence="2 3">
    <name type="scientific">Cryptolaemus montrouzieri</name>
    <dbReference type="NCBI Taxonomy" id="559131"/>
    <lineage>
        <taxon>Eukaryota</taxon>
        <taxon>Metazoa</taxon>
        <taxon>Ecdysozoa</taxon>
        <taxon>Arthropoda</taxon>
        <taxon>Hexapoda</taxon>
        <taxon>Insecta</taxon>
        <taxon>Pterygota</taxon>
        <taxon>Neoptera</taxon>
        <taxon>Endopterygota</taxon>
        <taxon>Coleoptera</taxon>
        <taxon>Polyphaga</taxon>
        <taxon>Cucujiformia</taxon>
        <taxon>Coccinelloidea</taxon>
        <taxon>Coccinellidae</taxon>
        <taxon>Scymninae</taxon>
        <taxon>Scymnini</taxon>
        <taxon>Cryptolaemus</taxon>
    </lineage>
</organism>
<keyword evidence="3" id="KW-1185">Reference proteome</keyword>
<feature type="region of interest" description="Disordered" evidence="1">
    <location>
        <begin position="1"/>
        <end position="32"/>
    </location>
</feature>
<dbReference type="Proteomes" id="UP001516400">
    <property type="component" value="Unassembled WGS sequence"/>
</dbReference>
<sequence>MENATLDKRLLESRARGRPSSTSKGKDGFKWKTKFPERRSGKYHKYIKRIVERKMVRAMGKREMAKKYNEEVTLRRDLKLGIAGILGLDVHKGEGEYERVKLPKRMRCADCSRKTDRKTNEGCVSCECPICEVHRLMFCKTCTGM</sequence>
<accession>A0ABD2MHS5</accession>
<feature type="compositionally biased region" description="Basic and acidic residues" evidence="1">
    <location>
        <begin position="1"/>
        <end position="15"/>
    </location>
</feature>
<dbReference type="EMBL" id="JABFTP020000001">
    <property type="protein sequence ID" value="KAL3265898.1"/>
    <property type="molecule type" value="Genomic_DNA"/>
</dbReference>
<dbReference type="AlphaFoldDB" id="A0ABD2MHS5"/>
<proteinExistence type="predicted"/>